<evidence type="ECO:0000313" key="2">
    <source>
        <dbReference type="EMBL" id="VYT78293.1"/>
    </source>
</evidence>
<feature type="region of interest" description="Disordered" evidence="1">
    <location>
        <begin position="129"/>
        <end position="173"/>
    </location>
</feature>
<organism evidence="2">
    <name type="scientific">Flavonifractor plautii</name>
    <name type="common">Fusobacterium plautii</name>
    <dbReference type="NCBI Taxonomy" id="292800"/>
    <lineage>
        <taxon>Bacteria</taxon>
        <taxon>Bacillati</taxon>
        <taxon>Bacillota</taxon>
        <taxon>Clostridia</taxon>
        <taxon>Eubacteriales</taxon>
        <taxon>Oscillospiraceae</taxon>
        <taxon>Flavonifractor</taxon>
    </lineage>
</organism>
<evidence type="ECO:0000256" key="1">
    <source>
        <dbReference type="SAM" id="MobiDB-lite"/>
    </source>
</evidence>
<sequence>MPTSARPYVQAPQDSPPETSPGSRGGLHGRPRAGTSPAPTEHFGRAMPAAADLCRGRCPHRPAPTSKRRKIARRRRAPEVGAAFMAARGRGQAPPLRSILAGRCLPQQTSVGADAHIGPHLRATGQLRAGVGTRPYVQAPQDSPPEAEPRKCRGGLYGRPRAGTSPAPTEHFG</sequence>
<name>A0A6N2ZHZ7_FLAPL</name>
<feature type="compositionally biased region" description="Basic residues" evidence="1">
    <location>
        <begin position="66"/>
        <end position="76"/>
    </location>
</feature>
<reference evidence="2" key="1">
    <citation type="submission" date="2019-11" db="EMBL/GenBank/DDBJ databases">
        <authorList>
            <person name="Feng L."/>
        </authorList>
    </citation>
    <scope>NUCLEOTIDE SEQUENCE</scope>
    <source>
        <strain evidence="2">FplautiiLFYP42</strain>
    </source>
</reference>
<dbReference type="AlphaFoldDB" id="A0A6N2ZHZ7"/>
<feature type="region of interest" description="Disordered" evidence="1">
    <location>
        <begin position="1"/>
        <end position="77"/>
    </location>
</feature>
<protein>
    <submittedName>
        <fullName evidence="2">Uncharacterized protein</fullName>
    </submittedName>
</protein>
<proteinExistence type="predicted"/>
<gene>
    <name evidence="2" type="ORF">FPLFYP42_00496</name>
</gene>
<accession>A0A6N2ZHZ7</accession>
<dbReference type="EMBL" id="CACRUB010000016">
    <property type="protein sequence ID" value="VYT78293.1"/>
    <property type="molecule type" value="Genomic_DNA"/>
</dbReference>